<gene>
    <name evidence="1" type="ORF">F1609_02085</name>
</gene>
<proteinExistence type="predicted"/>
<dbReference type="Proteomes" id="UP000819052">
    <property type="component" value="Unassembled WGS sequence"/>
</dbReference>
<accession>A0ABX0LW27</accession>
<evidence type="ECO:0008006" key="3">
    <source>
        <dbReference type="Google" id="ProtNLM"/>
    </source>
</evidence>
<comment type="caution">
    <text evidence="1">The sequence shown here is derived from an EMBL/GenBank/DDBJ whole genome shotgun (WGS) entry which is preliminary data.</text>
</comment>
<reference evidence="1 2" key="1">
    <citation type="submission" date="2019-09" db="EMBL/GenBank/DDBJ databases">
        <title>Taxonomy of Antarctic Massilia spp.: description of Massilia rubra sp. nov., Massilia aquatica sp. nov., Massilia mucilaginosa sp. nov., Massilia frigida sp. nov. isolated from streams, lakes and regoliths.</title>
        <authorList>
            <person name="Holochova P."/>
            <person name="Sedlacek I."/>
            <person name="Kralova S."/>
            <person name="Maslanova I."/>
            <person name="Busse H.-J."/>
            <person name="Stankova E."/>
            <person name="Vrbovska V."/>
            <person name="Kovarovic V."/>
            <person name="Bartak M."/>
            <person name="Svec P."/>
            <person name="Pantucek R."/>
        </authorList>
    </citation>
    <scope>NUCLEOTIDE SEQUENCE [LARGE SCALE GENOMIC DNA]</scope>
    <source>
        <strain evidence="1 2">CCM 8693</strain>
    </source>
</reference>
<dbReference type="RefSeq" id="WP_167074176.1">
    <property type="nucleotide sequence ID" value="NZ_VVIW01000001.1"/>
</dbReference>
<evidence type="ECO:0000313" key="2">
    <source>
        <dbReference type="Proteomes" id="UP000819052"/>
    </source>
</evidence>
<organism evidence="1 2">
    <name type="scientific">Massilia aquatica</name>
    <dbReference type="NCBI Taxonomy" id="2609000"/>
    <lineage>
        <taxon>Bacteria</taxon>
        <taxon>Pseudomonadati</taxon>
        <taxon>Pseudomonadota</taxon>
        <taxon>Betaproteobacteria</taxon>
        <taxon>Burkholderiales</taxon>
        <taxon>Oxalobacteraceae</taxon>
        <taxon>Telluria group</taxon>
        <taxon>Massilia</taxon>
    </lineage>
</organism>
<evidence type="ECO:0000313" key="1">
    <source>
        <dbReference type="EMBL" id="NHZ38960.1"/>
    </source>
</evidence>
<protein>
    <recommendedName>
        <fullName evidence="3">TIGR02270 family protein</fullName>
    </recommendedName>
</protein>
<dbReference type="EMBL" id="VVIW01000001">
    <property type="protein sequence ID" value="NHZ38960.1"/>
    <property type="molecule type" value="Genomic_DNA"/>
</dbReference>
<sequence length="461" mass="50806">MLATSTHAALADQYLDRLAFGWQRRIQALDSHVLDASGLSVIDRDLQSYSRGLSTIGTASSTLIHERLLEPLTRGELFAIAHHAIRVQDQPMHNACIGLIESIPTLRAAYASALEWSTSDGAWWAISEWRQHTEIQTDKGFNLFDVIALSACRYHFRILEELCNTSWWSGIIKSSDDHADRADTTCALMQLGLATAHPQAIGRAAQLLQSPVAQLRCLAAEVMLWQPTKQLTKYDARIAEQRATDVLLELSTGTLEAKNIVSQASYALACWNHAEFDTVLTSLAAQPEKLDVYLQSLGWSGNGQRVPILIAYLNHPEHARGAGAALSMLTGSLPARDGWQAEPGESENALIDDPVDAGATIPSTKRYANLPPPDQAGFERWWAKNKTRFHAQSSWIAGLSDTNDNLIVILQSGKLAWRALAARRLHARLQGRASLNTSAPMPQQRQWISNFIASPTRRNAA</sequence>
<name>A0ABX0LW27_9BURK</name>
<keyword evidence="2" id="KW-1185">Reference proteome</keyword>